<keyword evidence="3" id="KW-1185">Reference proteome</keyword>
<feature type="signal peptide" evidence="1">
    <location>
        <begin position="1"/>
        <end position="20"/>
    </location>
</feature>
<gene>
    <name evidence="2" type="ORF">BJ508DRAFT_363465</name>
</gene>
<keyword evidence="1" id="KW-0732">Signal</keyword>
<proteinExistence type="predicted"/>
<feature type="chain" id="PRO_5017953885" evidence="1">
    <location>
        <begin position="21"/>
        <end position="134"/>
    </location>
</feature>
<protein>
    <submittedName>
        <fullName evidence="2">Uncharacterized protein</fullName>
    </submittedName>
</protein>
<dbReference type="EMBL" id="ML119704">
    <property type="protein sequence ID" value="RPA78990.1"/>
    <property type="molecule type" value="Genomic_DNA"/>
</dbReference>
<evidence type="ECO:0000313" key="3">
    <source>
        <dbReference type="Proteomes" id="UP000275078"/>
    </source>
</evidence>
<accession>A0A3N4I4H4</accession>
<dbReference type="AlphaFoldDB" id="A0A3N4I4H4"/>
<sequence>MTLTSLLRLLLVFTATAANASPTMGRRQARTQPACRIPKCKVSVSIPPSSIGTGCVTFATTHYPERYKTMDLSDPVVWNLIEKELVMFNRWTVKECEKLKADKMCLFASVKLVDLDWDRWRGRGCPEGVEVVMI</sequence>
<evidence type="ECO:0000256" key="1">
    <source>
        <dbReference type="SAM" id="SignalP"/>
    </source>
</evidence>
<name>A0A3N4I4H4_ASCIM</name>
<organism evidence="2 3">
    <name type="scientific">Ascobolus immersus RN42</name>
    <dbReference type="NCBI Taxonomy" id="1160509"/>
    <lineage>
        <taxon>Eukaryota</taxon>
        <taxon>Fungi</taxon>
        <taxon>Dikarya</taxon>
        <taxon>Ascomycota</taxon>
        <taxon>Pezizomycotina</taxon>
        <taxon>Pezizomycetes</taxon>
        <taxon>Pezizales</taxon>
        <taxon>Ascobolaceae</taxon>
        <taxon>Ascobolus</taxon>
    </lineage>
</organism>
<dbReference type="Proteomes" id="UP000275078">
    <property type="component" value="Unassembled WGS sequence"/>
</dbReference>
<evidence type="ECO:0000313" key="2">
    <source>
        <dbReference type="EMBL" id="RPA78990.1"/>
    </source>
</evidence>
<reference evidence="2 3" key="1">
    <citation type="journal article" date="2018" name="Nat. Ecol. Evol.">
        <title>Pezizomycetes genomes reveal the molecular basis of ectomycorrhizal truffle lifestyle.</title>
        <authorList>
            <person name="Murat C."/>
            <person name="Payen T."/>
            <person name="Noel B."/>
            <person name="Kuo A."/>
            <person name="Morin E."/>
            <person name="Chen J."/>
            <person name="Kohler A."/>
            <person name="Krizsan K."/>
            <person name="Balestrini R."/>
            <person name="Da Silva C."/>
            <person name="Montanini B."/>
            <person name="Hainaut M."/>
            <person name="Levati E."/>
            <person name="Barry K.W."/>
            <person name="Belfiori B."/>
            <person name="Cichocki N."/>
            <person name="Clum A."/>
            <person name="Dockter R.B."/>
            <person name="Fauchery L."/>
            <person name="Guy J."/>
            <person name="Iotti M."/>
            <person name="Le Tacon F."/>
            <person name="Lindquist E.A."/>
            <person name="Lipzen A."/>
            <person name="Malagnac F."/>
            <person name="Mello A."/>
            <person name="Molinier V."/>
            <person name="Miyauchi S."/>
            <person name="Poulain J."/>
            <person name="Riccioni C."/>
            <person name="Rubini A."/>
            <person name="Sitrit Y."/>
            <person name="Splivallo R."/>
            <person name="Traeger S."/>
            <person name="Wang M."/>
            <person name="Zifcakova L."/>
            <person name="Wipf D."/>
            <person name="Zambonelli A."/>
            <person name="Paolocci F."/>
            <person name="Nowrousian M."/>
            <person name="Ottonello S."/>
            <person name="Baldrian P."/>
            <person name="Spatafora J.W."/>
            <person name="Henrissat B."/>
            <person name="Nagy L.G."/>
            <person name="Aury J.M."/>
            <person name="Wincker P."/>
            <person name="Grigoriev I.V."/>
            <person name="Bonfante P."/>
            <person name="Martin F.M."/>
        </authorList>
    </citation>
    <scope>NUCLEOTIDE SEQUENCE [LARGE SCALE GENOMIC DNA]</scope>
    <source>
        <strain evidence="2 3">RN42</strain>
    </source>
</reference>